<dbReference type="InterPro" id="IPR001841">
    <property type="entry name" value="Znf_RING"/>
</dbReference>
<organism evidence="2 3">
    <name type="scientific">Pristionchus pacificus</name>
    <name type="common">Parasitic nematode worm</name>
    <dbReference type="NCBI Taxonomy" id="54126"/>
    <lineage>
        <taxon>Eukaryota</taxon>
        <taxon>Metazoa</taxon>
        <taxon>Ecdysozoa</taxon>
        <taxon>Nematoda</taxon>
        <taxon>Chromadorea</taxon>
        <taxon>Rhabditida</taxon>
        <taxon>Rhabditina</taxon>
        <taxon>Diplogasteromorpha</taxon>
        <taxon>Diplogasteroidea</taxon>
        <taxon>Neodiplogasteridae</taxon>
        <taxon>Pristionchus</taxon>
    </lineage>
</organism>
<feature type="region of interest" description="Disordered" evidence="1">
    <location>
        <begin position="28"/>
        <end position="59"/>
    </location>
</feature>
<dbReference type="AlphaFoldDB" id="A0A2A6CUI8"/>
<dbReference type="CDD" id="cd16448">
    <property type="entry name" value="RING-H2"/>
    <property type="match status" value="1"/>
</dbReference>
<evidence type="ECO:0000256" key="1">
    <source>
        <dbReference type="SAM" id="MobiDB-lite"/>
    </source>
</evidence>
<keyword evidence="3" id="KW-1185">Reference proteome</keyword>
<dbReference type="PANTHER" id="PTHR45798">
    <property type="entry name" value="RING-H2 FINGER PROTEIN ATL61-RELATED-RELATED"/>
    <property type="match status" value="1"/>
</dbReference>
<dbReference type="OrthoDB" id="8062037at2759"/>
<feature type="compositionally biased region" description="Basic and acidic residues" evidence="1">
    <location>
        <begin position="37"/>
        <end position="48"/>
    </location>
</feature>
<dbReference type="EnsemblMetazoa" id="PPA20283.1">
    <property type="protein sequence ID" value="PPA20283.1"/>
    <property type="gene ID" value="WBGene00109837"/>
</dbReference>
<feature type="compositionally biased region" description="Basic and acidic residues" evidence="1">
    <location>
        <begin position="487"/>
        <end position="500"/>
    </location>
</feature>
<dbReference type="SUPFAM" id="SSF57850">
    <property type="entry name" value="RING/U-box"/>
    <property type="match status" value="1"/>
</dbReference>
<sequence length="510" mass="59054">MMSAEESEDISSLAEVLGQLGIADSFPSLQSPCTLTESDRRESRENGETGKASLEDDGLPSHGVLRNDFLLAVPKGSCGICFEAVEIKRSLKLHPCGHEFHRTCIVEWFETHILYTGKEQGLYQCVTCRSTCYDLKDRTKMQRNLTTYAAWGPSGQPDEMLIISTLSSDQVVHLETFLKFSFNSTVSWIRSLSMQKRNATEDKKSDVYINDIEEERNRKIKRMMTLKQLIDDYERSKTDIRFGYIQDSLMIKFYEKEERTDAALPSNSDESQAPQTDVPLCPCGNPLSPTYKRFVTLNPCGHSAHRTCILRKIEDEWKQYEFQGTENFPTCHCGREIDSFKQFHGTERVGFWGLPKNKVDLLKTDKFQFYNLRRLNIRETLILIAEQKRVALSPSKRKKEETYLKDIEDENHKLIGQYRECLRQMLSCIEDQIKSDANWKHDQTEKIIITEAKYCLTMREEKEARLSEEIMLFLSKKPEMGTLPEGSRWKKDKNPIAKQEDSDEVNALYE</sequence>
<feature type="region of interest" description="Disordered" evidence="1">
    <location>
        <begin position="479"/>
        <end position="510"/>
    </location>
</feature>
<dbReference type="Gene3D" id="3.30.40.10">
    <property type="entry name" value="Zinc/RING finger domain, C3HC4 (zinc finger)"/>
    <property type="match status" value="1"/>
</dbReference>
<reference evidence="3" key="1">
    <citation type="journal article" date="2008" name="Nat. Genet.">
        <title>The Pristionchus pacificus genome provides a unique perspective on nematode lifestyle and parasitism.</title>
        <authorList>
            <person name="Dieterich C."/>
            <person name="Clifton S.W."/>
            <person name="Schuster L.N."/>
            <person name="Chinwalla A."/>
            <person name="Delehaunty K."/>
            <person name="Dinkelacker I."/>
            <person name="Fulton L."/>
            <person name="Fulton R."/>
            <person name="Godfrey J."/>
            <person name="Minx P."/>
            <person name="Mitreva M."/>
            <person name="Roeseler W."/>
            <person name="Tian H."/>
            <person name="Witte H."/>
            <person name="Yang S.P."/>
            <person name="Wilson R.K."/>
            <person name="Sommer R.J."/>
        </authorList>
    </citation>
    <scope>NUCLEOTIDE SEQUENCE [LARGE SCALE GENOMIC DNA]</scope>
    <source>
        <strain evidence="3">PS312</strain>
    </source>
</reference>
<protein>
    <submittedName>
        <fullName evidence="2">Zinc finger protein</fullName>
    </submittedName>
</protein>
<evidence type="ECO:0000313" key="3">
    <source>
        <dbReference type="Proteomes" id="UP000005239"/>
    </source>
</evidence>
<dbReference type="GO" id="GO:0006511">
    <property type="term" value="P:ubiquitin-dependent protein catabolic process"/>
    <property type="evidence" value="ECO:0000318"/>
    <property type="project" value="GO_Central"/>
</dbReference>
<dbReference type="PROSITE" id="PS50089">
    <property type="entry name" value="ZF_RING_2"/>
    <property type="match status" value="1"/>
</dbReference>
<dbReference type="InterPro" id="IPR052788">
    <property type="entry name" value="RING-type_E3_ligase_ATL"/>
</dbReference>
<accession>A0A2A6CUI8</accession>
<proteinExistence type="predicted"/>
<accession>A0A8R1YEQ3</accession>
<dbReference type="PANTHER" id="PTHR45798:SF97">
    <property type="entry name" value="ALCOHOL-SENSITIVE RING FINGER PROTEIN 1"/>
    <property type="match status" value="1"/>
</dbReference>
<dbReference type="GO" id="GO:0061630">
    <property type="term" value="F:ubiquitin protein ligase activity"/>
    <property type="evidence" value="ECO:0000318"/>
    <property type="project" value="GO_Central"/>
</dbReference>
<dbReference type="InterPro" id="IPR013083">
    <property type="entry name" value="Znf_RING/FYVE/PHD"/>
</dbReference>
<reference evidence="2" key="2">
    <citation type="submission" date="2022-06" db="UniProtKB">
        <authorList>
            <consortium name="EnsemblMetazoa"/>
        </authorList>
    </citation>
    <scope>IDENTIFICATION</scope>
    <source>
        <strain evidence="2">PS312</strain>
    </source>
</reference>
<dbReference type="SMART" id="SM00184">
    <property type="entry name" value="RING"/>
    <property type="match status" value="2"/>
</dbReference>
<name>A0A2A6CUI8_PRIPA</name>
<dbReference type="Pfam" id="PF13639">
    <property type="entry name" value="zf-RING_2"/>
    <property type="match status" value="1"/>
</dbReference>
<dbReference type="Proteomes" id="UP000005239">
    <property type="component" value="Unassembled WGS sequence"/>
</dbReference>
<evidence type="ECO:0000313" key="2">
    <source>
        <dbReference type="EnsemblMetazoa" id="PPA20283.1"/>
    </source>
</evidence>
<gene>
    <name evidence="2" type="primary">WBGene00109837</name>
</gene>